<feature type="compositionally biased region" description="Polar residues" evidence="1">
    <location>
        <begin position="1009"/>
        <end position="1022"/>
    </location>
</feature>
<evidence type="ECO:0000313" key="6">
    <source>
        <dbReference type="EMBL" id="PCG79635.1"/>
    </source>
</evidence>
<dbReference type="InterPro" id="IPR003595">
    <property type="entry name" value="Tyr_Pase_cat"/>
</dbReference>
<feature type="region of interest" description="Disordered" evidence="1">
    <location>
        <begin position="203"/>
        <end position="222"/>
    </location>
</feature>
<dbReference type="CDD" id="cd00047">
    <property type="entry name" value="PTPc"/>
    <property type="match status" value="1"/>
</dbReference>
<feature type="compositionally biased region" description="Basic and acidic residues" evidence="1">
    <location>
        <begin position="72"/>
        <end position="91"/>
    </location>
</feature>
<comment type="caution">
    <text evidence="6">The sequence shown here is derived from an EMBL/GenBank/DDBJ whole genome shotgun (WGS) entry which is preliminary data.</text>
</comment>
<dbReference type="PANTHER" id="PTHR19134:SF544">
    <property type="entry name" value="IP14232P"/>
    <property type="match status" value="1"/>
</dbReference>
<feature type="compositionally biased region" description="Polar residues" evidence="1">
    <location>
        <begin position="733"/>
        <end position="763"/>
    </location>
</feature>
<dbReference type="InterPro" id="IPR050348">
    <property type="entry name" value="Protein-Tyr_Phosphatase"/>
</dbReference>
<feature type="compositionally biased region" description="Polar residues" evidence="1">
    <location>
        <begin position="1510"/>
        <end position="1523"/>
    </location>
</feature>
<dbReference type="InterPro" id="IPR029021">
    <property type="entry name" value="Prot-tyrosine_phosphatase-like"/>
</dbReference>
<keyword evidence="3" id="KW-0732">Signal</keyword>
<evidence type="ECO:0008006" key="7">
    <source>
        <dbReference type="Google" id="ProtNLM"/>
    </source>
</evidence>
<dbReference type="PROSITE" id="PS50055">
    <property type="entry name" value="TYR_PHOSPHATASE_PTP"/>
    <property type="match status" value="1"/>
</dbReference>
<feature type="compositionally biased region" description="Low complexity" evidence="1">
    <location>
        <begin position="1044"/>
        <end position="1061"/>
    </location>
</feature>
<feature type="compositionally biased region" description="Polar residues" evidence="1">
    <location>
        <begin position="1030"/>
        <end position="1043"/>
    </location>
</feature>
<sequence length="2081" mass="229395">MNMESPVRICLGAALVVNILLLSSTTVSGNAIPDTTSTTVKDERASRYSRLNGTWLARNKPKTPDVSLNELNPKDSTSEEHTEKNAKYKDRGRVRFHSQLKSSTESTLRRVKSTETPKLVIVTPTAEVKKPAEIVDSMRNYKRTKLPAFSSSTTPVSIKEEVHSEEVFEDEEDEEDKESFEKFTSSKFDTNFFTSPSFNYGDDFTHDSDNESSDNKVKNEYSSPSYGGFSSFFPREASYGYKDTTHDIFKSESFFDFETDLTTPKNDYFDQKFQRISTSIIKNLDTIKAKTSTPNATNMHIIKENIGMEKLNNNTPTNKSTVFIKNTKEIRLLDNDGADSSKKELSDVQGTSIYYEMSVLSTETYAITHDDDCDNESLPSPTPSTSAEEELASLKAAQQSVPPATRPALPDPSPESISISSTNYLPLSSVLPIIDSVNAIPISTQNSISSTERVTKKYSSNFNRNRTYSKRLNLNNNKDSPNSVTSKPEHIISSTLSPRLQTRKFYHTTPKNKPIWMVPRRNITRAYHRPTNPTTIYSEHFSIKEKTTPKPRQPNRTMLTTVSSEIDPVQQSDISGTKKVVHSQSISDNTVPSLWKRGSTRFASSTATSTEVETESEWQIPPTSTAWALASLRSPPPSPGAVVNKTVTAQKSVDENELQKVGEVLDNKETTAATTTSTMANPISNDIIPTKITEVEQNKLPWQPMFAPTSPTSSVQTEAVTEPKSDLRLPAESNISEQNSPKPATTDKSNSIENQTEQSWVSVTDESAEQVNETTKKTIPPVDATRSTGFESITKLPSGVTTPQDEFVASSEVNQTVTEEKPRATTDYEITTIRFSYVPTEDEETETPSADSTTPSMWHPVFPTRTRITTIKDSPVTTYRPKYMTTEALEESTTIFTETTSPIEVSSQILESTTKQIVETTEKPTENPTEVPTTTEVATQPPTTVITEPTTEEVTTQPTTVPPTEVITQATTTEVPSTTLTSTETETEDTTTIVVEIVTEINTEKEQRITSTTAAPETTEMSSEQETDCSSENSGSNEVITQQTIRPTTTEAPTTEAETVPPTTVEITTKVEEKPTEPTTLREETTTQRNARIHDTTVAADTTTDSEPATRPVTGFDDVTTYAGDMTTEASSRVLGDEDNGSGAAVAIAVSTIGVIALILLIGLLVNNKETTAATTTSTMANPISNDIIPTKITEVEQNKLPWQPMFAPTSPTSSVQTEAVTEPKSDLRLPAESNISEQNSPKPATTDKSNSIENQTEQSWVSVTDESAEQVNETTKKTIPPVDATRSTGFESITKLPSGVTTPQDEFVASSEVNQTVTEEKPRATTDYEITTIRFSYVPTEDEETETPSADSTTPSMWHPVFPTRTRITTIKDSPVTTYRPKYMTTEALEESTTIFTETTSPIEVSSQILESTTKQIVETTEKPTENPTEVPTTTEVATQPPTTVITEPTTEEVTTQPTTVPPTEVITQATTTEVPSTTLTSTETETEDTTTIVVEIVTEINTEKEQRITSTTAAPETTEMSSEQETDCSSENSGSNEVITQQTIRPTTTEAPTTEAETVPPTTVEITTKVEEKPTEPTTLREETTTQRNARIHDTTVAADTTTDSEPATRPVTGFDDVTTYAGDMTTEASSRVLGDEDNGSGAAVAIAVSTIGVIALILLIGLLLVVRRRGRRGIYAQRCTPVSLDAYSLDSVSVGHRKGNHRLRASKRSYGNPAYDDEVTSHPMQYAALANFAMDIESMTAEFSEIPSVTVRPDEVPPGCEDKNRYSNVLPLPETRVPLKRIGNDPTTEYINANFVTGPGNIRNYYIACQAPLSNTVTDFWRMIWEQNSRLIVMLTEYMENGVEKCYEYLPPSEISDNKRIFGDFKIILKKREQRDKYAISSVQLINLSTRTWREITHLWYFWPAKGVPDDYDSVIDFLCEMRSYMKISQTAKEYDEEGVEVIYGDQNRSSFSNLSKLREEGGSSNGVNVYSPARAEEQLRRAAPTNGTLGRMKAASEIEGIRPCVVTCASGAGRTAALLALDISARALPAAADVPRVVRHLRAQRPHSLSNRHHYIFVYKVLSEYGNKMLGGGVDTI</sequence>
<proteinExistence type="predicted"/>
<evidence type="ECO:0000259" key="5">
    <source>
        <dbReference type="PROSITE" id="PS50056"/>
    </source>
</evidence>
<feature type="transmembrane region" description="Helical" evidence="2">
    <location>
        <begin position="1645"/>
        <end position="1669"/>
    </location>
</feature>
<dbReference type="PANTHER" id="PTHR19134">
    <property type="entry name" value="RECEPTOR-TYPE TYROSINE-PROTEIN PHOSPHATASE"/>
    <property type="match status" value="1"/>
</dbReference>
<feature type="region of interest" description="Disordered" evidence="1">
    <location>
        <begin position="161"/>
        <end position="181"/>
    </location>
</feature>
<dbReference type="GO" id="GO:0004725">
    <property type="term" value="F:protein tyrosine phosphatase activity"/>
    <property type="evidence" value="ECO:0007669"/>
    <property type="project" value="InterPro"/>
</dbReference>
<dbReference type="Gene3D" id="3.90.190.10">
    <property type="entry name" value="Protein tyrosine phosphatase superfamily"/>
    <property type="match status" value="1"/>
</dbReference>
<keyword evidence="2" id="KW-0472">Membrane</keyword>
<feature type="compositionally biased region" description="Polar residues" evidence="1">
    <location>
        <begin position="1234"/>
        <end position="1264"/>
    </location>
</feature>
<feature type="compositionally biased region" description="Polar residues" evidence="1">
    <location>
        <begin position="1348"/>
        <end position="1357"/>
    </location>
</feature>
<feature type="region of interest" description="Disordered" evidence="1">
    <location>
        <begin position="1204"/>
        <end position="1264"/>
    </location>
</feature>
<dbReference type="EMBL" id="NWSH01000093">
    <property type="protein sequence ID" value="PCG79635.1"/>
    <property type="molecule type" value="Genomic_DNA"/>
</dbReference>
<feature type="region of interest" description="Disordered" evidence="1">
    <location>
        <begin position="57"/>
        <end position="91"/>
    </location>
</feature>
<feature type="compositionally biased region" description="Acidic residues" evidence="1">
    <location>
        <begin position="167"/>
        <end position="178"/>
    </location>
</feature>
<dbReference type="GO" id="GO:0048666">
    <property type="term" value="P:neuron development"/>
    <property type="evidence" value="ECO:0007669"/>
    <property type="project" value="UniProtKB-ARBA"/>
</dbReference>
<feature type="region of interest" description="Disordered" evidence="1">
    <location>
        <begin position="839"/>
        <end position="860"/>
    </location>
</feature>
<keyword evidence="2" id="KW-0812">Transmembrane</keyword>
<evidence type="ECO:0000256" key="2">
    <source>
        <dbReference type="SAM" id="Phobius"/>
    </source>
</evidence>
<accession>A0A2A4K5V1</accession>
<feature type="signal peptide" evidence="3">
    <location>
        <begin position="1"/>
        <end position="29"/>
    </location>
</feature>
<feature type="region of interest" description="Disordered" evidence="1">
    <location>
        <begin position="703"/>
        <end position="763"/>
    </location>
</feature>
<dbReference type="GO" id="GO:0009653">
    <property type="term" value="P:anatomical structure morphogenesis"/>
    <property type="evidence" value="ECO:0007669"/>
    <property type="project" value="UniProtKB-ARBA"/>
</dbReference>
<organism evidence="6">
    <name type="scientific">Heliothis virescens</name>
    <name type="common">Tobacco budworm moth</name>
    <dbReference type="NCBI Taxonomy" id="7102"/>
    <lineage>
        <taxon>Eukaryota</taxon>
        <taxon>Metazoa</taxon>
        <taxon>Ecdysozoa</taxon>
        <taxon>Arthropoda</taxon>
        <taxon>Hexapoda</taxon>
        <taxon>Insecta</taxon>
        <taxon>Pterygota</taxon>
        <taxon>Neoptera</taxon>
        <taxon>Endopterygota</taxon>
        <taxon>Lepidoptera</taxon>
        <taxon>Glossata</taxon>
        <taxon>Ditrysia</taxon>
        <taxon>Noctuoidea</taxon>
        <taxon>Noctuidae</taxon>
        <taxon>Heliothinae</taxon>
        <taxon>Heliothis</taxon>
    </lineage>
</organism>
<evidence type="ECO:0000256" key="1">
    <source>
        <dbReference type="SAM" id="MobiDB-lite"/>
    </source>
</evidence>
<feature type="compositionally biased region" description="Polar residues" evidence="1">
    <location>
        <begin position="1210"/>
        <end position="1220"/>
    </location>
</feature>
<feature type="compositionally biased region" description="Polar residues" evidence="1">
    <location>
        <begin position="1531"/>
        <end position="1544"/>
    </location>
</feature>
<name>A0A2A4K5V1_HELVI</name>
<evidence type="ECO:0000259" key="4">
    <source>
        <dbReference type="PROSITE" id="PS50055"/>
    </source>
</evidence>
<dbReference type="PRINTS" id="PR00700">
    <property type="entry name" value="PRTYPHPHTASE"/>
</dbReference>
<feature type="region of interest" description="Disordered" evidence="1">
    <location>
        <begin position="1005"/>
        <end position="1061"/>
    </location>
</feature>
<feature type="chain" id="PRO_5013354246" description="Tyrosine-protein phosphatase domain-containing protein" evidence="3">
    <location>
        <begin position="30"/>
        <end position="2081"/>
    </location>
</feature>
<feature type="domain" description="Tyrosine-protein phosphatase" evidence="4">
    <location>
        <begin position="1765"/>
        <end position="2069"/>
    </location>
</feature>
<feature type="region of interest" description="Disordered" evidence="1">
    <location>
        <begin position="394"/>
        <end position="415"/>
    </location>
</feature>
<dbReference type="SMART" id="SM00194">
    <property type="entry name" value="PTPc"/>
    <property type="match status" value="1"/>
</dbReference>
<feature type="region of interest" description="Disordered" evidence="1">
    <location>
        <begin position="1506"/>
        <end position="1562"/>
    </location>
</feature>
<feature type="domain" description="Tyrosine specific protein phosphatases" evidence="5">
    <location>
        <begin position="2003"/>
        <end position="2060"/>
    </location>
</feature>
<feature type="compositionally biased region" description="Basic and acidic residues" evidence="1">
    <location>
        <begin position="203"/>
        <end position="219"/>
    </location>
</feature>
<reference evidence="6" key="1">
    <citation type="submission" date="2017-09" db="EMBL/GenBank/DDBJ databases">
        <title>Contemporary evolution of a Lepidopteran species, Heliothis virescens, in response to modern agricultural practices.</title>
        <authorList>
            <person name="Fritz M.L."/>
            <person name="Deyonke A.M."/>
            <person name="Papanicolaou A."/>
            <person name="Micinski S."/>
            <person name="Westbrook J."/>
            <person name="Gould F."/>
        </authorList>
    </citation>
    <scope>NUCLEOTIDE SEQUENCE [LARGE SCALE GENOMIC DNA]</scope>
    <source>
        <strain evidence="6">HvINT-</strain>
        <tissue evidence="6">Whole body</tissue>
    </source>
</reference>
<dbReference type="Pfam" id="PF00102">
    <property type="entry name" value="Y_phosphatase"/>
    <property type="match status" value="2"/>
</dbReference>
<dbReference type="PROSITE" id="PS50056">
    <property type="entry name" value="TYR_PHOSPHATASE_2"/>
    <property type="match status" value="1"/>
</dbReference>
<dbReference type="InterPro" id="IPR000242">
    <property type="entry name" value="PTP_cat"/>
</dbReference>
<feature type="compositionally biased region" description="Low complexity" evidence="1">
    <location>
        <begin position="1545"/>
        <end position="1562"/>
    </location>
</feature>
<evidence type="ECO:0000256" key="3">
    <source>
        <dbReference type="SAM" id="SignalP"/>
    </source>
</evidence>
<keyword evidence="2" id="KW-1133">Transmembrane helix</keyword>
<feature type="region of interest" description="Disordered" evidence="1">
    <location>
        <begin position="1340"/>
        <end position="1361"/>
    </location>
</feature>
<protein>
    <recommendedName>
        <fullName evidence="7">Tyrosine-protein phosphatase domain-containing protein</fullName>
    </recommendedName>
</protein>
<dbReference type="InterPro" id="IPR000387">
    <property type="entry name" value="Tyr_Pase_dom"/>
</dbReference>
<feature type="compositionally biased region" description="Polar residues" evidence="1">
    <location>
        <begin position="847"/>
        <end position="856"/>
    </location>
</feature>
<dbReference type="SMART" id="SM00404">
    <property type="entry name" value="PTPc_motif"/>
    <property type="match status" value="1"/>
</dbReference>
<dbReference type="SUPFAM" id="SSF52799">
    <property type="entry name" value="(Phosphotyrosine protein) phosphatases II"/>
    <property type="match status" value="1"/>
</dbReference>
<feature type="compositionally biased region" description="Polar residues" evidence="1">
    <location>
        <begin position="709"/>
        <end position="719"/>
    </location>
</feature>
<gene>
    <name evidence="6" type="ORF">B5V51_14723</name>
</gene>
<dbReference type="STRING" id="7102.A0A2A4K5V1"/>